<dbReference type="Pfam" id="PF11807">
    <property type="entry name" value="UstYa"/>
    <property type="match status" value="1"/>
</dbReference>
<protein>
    <recommendedName>
        <fullName evidence="7">Tat pathway signal sequence</fullName>
    </recommendedName>
</protein>
<organism evidence="5 6">
    <name type="scientific">Lentithecium fluviatile CBS 122367</name>
    <dbReference type="NCBI Taxonomy" id="1168545"/>
    <lineage>
        <taxon>Eukaryota</taxon>
        <taxon>Fungi</taxon>
        <taxon>Dikarya</taxon>
        <taxon>Ascomycota</taxon>
        <taxon>Pezizomycotina</taxon>
        <taxon>Dothideomycetes</taxon>
        <taxon>Pleosporomycetidae</taxon>
        <taxon>Pleosporales</taxon>
        <taxon>Massarineae</taxon>
        <taxon>Lentitheciaceae</taxon>
        <taxon>Lentithecium</taxon>
    </lineage>
</organism>
<comment type="similarity">
    <text evidence="3">Belongs to the ustYa family.</text>
</comment>
<comment type="pathway">
    <text evidence="1">Mycotoxin biosynthesis.</text>
</comment>
<evidence type="ECO:0008006" key="7">
    <source>
        <dbReference type="Google" id="ProtNLM"/>
    </source>
</evidence>
<dbReference type="OrthoDB" id="3687641at2759"/>
<evidence type="ECO:0000256" key="1">
    <source>
        <dbReference type="ARBA" id="ARBA00004685"/>
    </source>
</evidence>
<dbReference type="GO" id="GO:0043386">
    <property type="term" value="P:mycotoxin biosynthetic process"/>
    <property type="evidence" value="ECO:0007669"/>
    <property type="project" value="InterPro"/>
</dbReference>
<keyword evidence="4" id="KW-0472">Membrane</keyword>
<accession>A0A6G1J2W5</accession>
<dbReference type="GO" id="GO:0016491">
    <property type="term" value="F:oxidoreductase activity"/>
    <property type="evidence" value="ECO:0007669"/>
    <property type="project" value="UniProtKB-KW"/>
</dbReference>
<feature type="transmembrane region" description="Helical" evidence="4">
    <location>
        <begin position="42"/>
        <end position="63"/>
    </location>
</feature>
<dbReference type="EMBL" id="MU005580">
    <property type="protein sequence ID" value="KAF2684867.1"/>
    <property type="molecule type" value="Genomic_DNA"/>
</dbReference>
<keyword evidence="4" id="KW-1133">Transmembrane helix</keyword>
<reference evidence="5" key="1">
    <citation type="journal article" date="2020" name="Stud. Mycol.">
        <title>101 Dothideomycetes genomes: a test case for predicting lifestyles and emergence of pathogens.</title>
        <authorList>
            <person name="Haridas S."/>
            <person name="Albert R."/>
            <person name="Binder M."/>
            <person name="Bloem J."/>
            <person name="Labutti K."/>
            <person name="Salamov A."/>
            <person name="Andreopoulos B."/>
            <person name="Baker S."/>
            <person name="Barry K."/>
            <person name="Bills G."/>
            <person name="Bluhm B."/>
            <person name="Cannon C."/>
            <person name="Castanera R."/>
            <person name="Culley D."/>
            <person name="Daum C."/>
            <person name="Ezra D."/>
            <person name="Gonzalez J."/>
            <person name="Henrissat B."/>
            <person name="Kuo A."/>
            <person name="Liang C."/>
            <person name="Lipzen A."/>
            <person name="Lutzoni F."/>
            <person name="Magnuson J."/>
            <person name="Mondo S."/>
            <person name="Nolan M."/>
            <person name="Ohm R."/>
            <person name="Pangilinan J."/>
            <person name="Park H.-J."/>
            <person name="Ramirez L."/>
            <person name="Alfaro M."/>
            <person name="Sun H."/>
            <person name="Tritt A."/>
            <person name="Yoshinaga Y."/>
            <person name="Zwiers L.-H."/>
            <person name="Turgeon B."/>
            <person name="Goodwin S."/>
            <person name="Spatafora J."/>
            <person name="Crous P."/>
            <person name="Grigoriev I."/>
        </authorList>
    </citation>
    <scope>NUCLEOTIDE SEQUENCE</scope>
    <source>
        <strain evidence="5">CBS 122367</strain>
    </source>
</reference>
<dbReference type="InterPro" id="IPR021765">
    <property type="entry name" value="UstYa-like"/>
</dbReference>
<gene>
    <name evidence="5" type="ORF">K458DRAFT_431141</name>
</gene>
<evidence type="ECO:0000256" key="4">
    <source>
        <dbReference type="SAM" id="Phobius"/>
    </source>
</evidence>
<proteinExistence type="inferred from homology"/>
<evidence type="ECO:0000256" key="3">
    <source>
        <dbReference type="ARBA" id="ARBA00035112"/>
    </source>
</evidence>
<dbReference type="AlphaFoldDB" id="A0A6G1J2W5"/>
<evidence type="ECO:0000256" key="2">
    <source>
        <dbReference type="ARBA" id="ARBA00023002"/>
    </source>
</evidence>
<dbReference type="PANTHER" id="PTHR33365:SF11">
    <property type="entry name" value="TAT PATHWAY SIGNAL SEQUENCE"/>
    <property type="match status" value="1"/>
</dbReference>
<evidence type="ECO:0000313" key="6">
    <source>
        <dbReference type="Proteomes" id="UP000799291"/>
    </source>
</evidence>
<keyword evidence="2" id="KW-0560">Oxidoreductase</keyword>
<keyword evidence="6" id="KW-1185">Reference proteome</keyword>
<keyword evidence="4" id="KW-0812">Transmembrane</keyword>
<dbReference type="PANTHER" id="PTHR33365">
    <property type="entry name" value="YALI0B05434P"/>
    <property type="match status" value="1"/>
</dbReference>
<sequence>MAREYVYDSLHQTDEQDIGKCEVGFESKSVFLYRYLPNPSVHLGQCLLVVVLVAASFLAGSLIHPVAFLSDSHSIFPPHDHGVQDAGSTRDFVPQFSHELKSFSQNESFHGYPSAEVTKAWVSLIPSRNASHPAPGGWETYLMPEGQGAIQLPAITNVYNNTIYNIAVYHGLHCLYTLRQSFFAFHQMVTSTSPIDRPAYQSAYMLKHGSHCIDYIRQQLMCNPDLTLEPIDLETGAPKDWGVERECVDWEQVAEWAVRERSNDETGIV</sequence>
<name>A0A6G1J2W5_9PLEO</name>
<evidence type="ECO:0000313" key="5">
    <source>
        <dbReference type="EMBL" id="KAF2684867.1"/>
    </source>
</evidence>
<dbReference type="Proteomes" id="UP000799291">
    <property type="component" value="Unassembled WGS sequence"/>
</dbReference>